<sequence>MGMLRWLMVFLAFVGTTINYVDRANLGVANTLIRKDLHIPPGLMGLAIGSFFISYAVFQLPNGYLVDRIGARIMYTFAVAWWSVFTAATALARGFFSLFVLRLLLGVGESGAYPSNAKIVAEWFPLRERGTATSIYDSGARFGTVASLPIVTWLILNFGWRGSFLATGALGLVWAVAFVLLYRRPRQHFWVKQEELAYIEQGSRSPDLEAERVPVRWVDLFRYRTIWGMMIGFFCLNFVIYFFITWFPDYLTTARHFSLPKLGTVGTIPAIAAIPGGWLGGIVADTLVRRGMDLTKARKLCLVGGMACASVIALVALAPSAAVAIALLSVAYASLTFAAASVWCLPADVAPSPNQVASIGGIQNFASNISGVITSIFTGVVLQITGNYVISLFAMGGFALLGAISYLFIVGKIEPLEAKGGDPRLPATTAGGGARSDA</sequence>
<gene>
    <name evidence="7" type="ORF">JF888_05920</name>
</gene>
<dbReference type="Pfam" id="PF07690">
    <property type="entry name" value="MFS_1"/>
    <property type="match status" value="1"/>
</dbReference>
<dbReference type="SUPFAM" id="SSF103473">
    <property type="entry name" value="MFS general substrate transporter"/>
    <property type="match status" value="1"/>
</dbReference>
<proteinExistence type="predicted"/>
<name>A0A934KFJ9_9BACT</name>
<feature type="transmembrane region" description="Helical" evidence="5">
    <location>
        <begin position="267"/>
        <end position="288"/>
    </location>
</feature>
<evidence type="ECO:0000256" key="3">
    <source>
        <dbReference type="ARBA" id="ARBA00022989"/>
    </source>
</evidence>
<dbReference type="PANTHER" id="PTHR11662:SF399">
    <property type="entry name" value="FI19708P1-RELATED"/>
    <property type="match status" value="1"/>
</dbReference>
<dbReference type="EMBL" id="JAEKNQ010000022">
    <property type="protein sequence ID" value="MBJ7602717.1"/>
    <property type="molecule type" value="Genomic_DNA"/>
</dbReference>
<feature type="transmembrane region" description="Helical" evidence="5">
    <location>
        <begin position="324"/>
        <end position="345"/>
    </location>
</feature>
<evidence type="ECO:0000313" key="8">
    <source>
        <dbReference type="Proteomes" id="UP000620075"/>
    </source>
</evidence>
<dbReference type="GO" id="GO:0022857">
    <property type="term" value="F:transmembrane transporter activity"/>
    <property type="evidence" value="ECO:0007669"/>
    <property type="project" value="InterPro"/>
</dbReference>
<dbReference type="PANTHER" id="PTHR11662">
    <property type="entry name" value="SOLUTE CARRIER FAMILY 17"/>
    <property type="match status" value="1"/>
</dbReference>
<evidence type="ECO:0000256" key="1">
    <source>
        <dbReference type="ARBA" id="ARBA00004651"/>
    </source>
</evidence>
<dbReference type="Gene3D" id="1.20.1250.20">
    <property type="entry name" value="MFS general substrate transporter like domains"/>
    <property type="match status" value="2"/>
</dbReference>
<feature type="transmembrane region" description="Helical" evidence="5">
    <location>
        <begin position="388"/>
        <end position="409"/>
    </location>
</feature>
<feature type="transmembrane region" description="Helical" evidence="5">
    <location>
        <begin position="226"/>
        <end position="247"/>
    </location>
</feature>
<organism evidence="7 8">
    <name type="scientific">Candidatus Dormiibacter inghamiae</name>
    <dbReference type="NCBI Taxonomy" id="3127013"/>
    <lineage>
        <taxon>Bacteria</taxon>
        <taxon>Bacillati</taxon>
        <taxon>Candidatus Dormiibacterota</taxon>
        <taxon>Candidatus Dormibacteria</taxon>
        <taxon>Candidatus Dormibacterales</taxon>
        <taxon>Candidatus Dormibacteraceae</taxon>
        <taxon>Candidatus Dormiibacter</taxon>
    </lineage>
</organism>
<feature type="transmembrane region" description="Helical" evidence="5">
    <location>
        <begin position="79"/>
        <end position="105"/>
    </location>
</feature>
<dbReference type="InterPro" id="IPR011701">
    <property type="entry name" value="MFS"/>
</dbReference>
<protein>
    <submittedName>
        <fullName evidence="7">MFS transporter</fullName>
    </submittedName>
</protein>
<evidence type="ECO:0000256" key="2">
    <source>
        <dbReference type="ARBA" id="ARBA00022692"/>
    </source>
</evidence>
<feature type="transmembrane region" description="Helical" evidence="5">
    <location>
        <begin position="365"/>
        <end position="382"/>
    </location>
</feature>
<comment type="caution">
    <text evidence="7">The sequence shown here is derived from an EMBL/GenBank/DDBJ whole genome shotgun (WGS) entry which is preliminary data.</text>
</comment>
<dbReference type="PROSITE" id="PS50850">
    <property type="entry name" value="MFS"/>
    <property type="match status" value="1"/>
</dbReference>
<dbReference type="InterPro" id="IPR020846">
    <property type="entry name" value="MFS_dom"/>
</dbReference>
<accession>A0A934KFJ9</accession>
<dbReference type="Proteomes" id="UP000620075">
    <property type="component" value="Unassembled WGS sequence"/>
</dbReference>
<evidence type="ECO:0000259" key="6">
    <source>
        <dbReference type="PROSITE" id="PS50850"/>
    </source>
</evidence>
<feature type="transmembrane region" description="Helical" evidence="5">
    <location>
        <begin position="300"/>
        <end position="318"/>
    </location>
</feature>
<dbReference type="CDD" id="cd17319">
    <property type="entry name" value="MFS_ExuT_GudP_like"/>
    <property type="match status" value="1"/>
</dbReference>
<reference evidence="7 8" key="1">
    <citation type="submission" date="2020-10" db="EMBL/GenBank/DDBJ databases">
        <title>Ca. Dormibacterota MAGs.</title>
        <authorList>
            <person name="Montgomery K."/>
        </authorList>
    </citation>
    <scope>NUCLEOTIDE SEQUENCE [LARGE SCALE GENOMIC DNA]</scope>
    <source>
        <strain evidence="7">SC8811_S16_3</strain>
    </source>
</reference>
<evidence type="ECO:0000313" key="7">
    <source>
        <dbReference type="EMBL" id="MBJ7602717.1"/>
    </source>
</evidence>
<keyword evidence="3 5" id="KW-1133">Transmembrane helix</keyword>
<feature type="domain" description="Major facilitator superfamily (MFS) profile" evidence="6">
    <location>
        <begin position="8"/>
        <end position="414"/>
    </location>
</feature>
<dbReference type="InterPro" id="IPR050382">
    <property type="entry name" value="MFS_Na/Anion_cotransporter"/>
</dbReference>
<feature type="transmembrane region" description="Helical" evidence="5">
    <location>
        <begin position="39"/>
        <end position="58"/>
    </location>
</feature>
<keyword evidence="4 5" id="KW-0472">Membrane</keyword>
<dbReference type="InterPro" id="IPR036259">
    <property type="entry name" value="MFS_trans_sf"/>
</dbReference>
<evidence type="ECO:0000256" key="4">
    <source>
        <dbReference type="ARBA" id="ARBA00023136"/>
    </source>
</evidence>
<dbReference type="GO" id="GO:0005886">
    <property type="term" value="C:plasma membrane"/>
    <property type="evidence" value="ECO:0007669"/>
    <property type="project" value="UniProtKB-SubCell"/>
</dbReference>
<evidence type="ECO:0000256" key="5">
    <source>
        <dbReference type="SAM" id="Phobius"/>
    </source>
</evidence>
<keyword evidence="2 5" id="KW-0812">Transmembrane</keyword>
<feature type="transmembrane region" description="Helical" evidence="5">
    <location>
        <begin position="163"/>
        <end position="182"/>
    </location>
</feature>
<dbReference type="RefSeq" id="WP_350340712.1">
    <property type="nucleotide sequence ID" value="NZ_JAEKNQ010000022.1"/>
</dbReference>
<dbReference type="AlphaFoldDB" id="A0A934KFJ9"/>
<comment type="subcellular location">
    <subcellularLocation>
        <location evidence="1">Cell membrane</location>
        <topology evidence="1">Multi-pass membrane protein</topology>
    </subcellularLocation>
</comment>